<feature type="signal peptide" evidence="3">
    <location>
        <begin position="1"/>
        <end position="18"/>
    </location>
</feature>
<feature type="compositionally biased region" description="Basic and acidic residues" evidence="1">
    <location>
        <begin position="33"/>
        <end position="45"/>
    </location>
</feature>
<feature type="region of interest" description="Disordered" evidence="1">
    <location>
        <begin position="298"/>
        <end position="317"/>
    </location>
</feature>
<dbReference type="AlphaFoldDB" id="A0A9P7Y9W8"/>
<feature type="chain" id="PRO_5040338389" description="DUF7732 domain-containing protein" evidence="3">
    <location>
        <begin position="19"/>
        <end position="344"/>
    </location>
</feature>
<keyword evidence="6" id="KW-1185">Reference proteome</keyword>
<dbReference type="PANTHER" id="PTHR42091:SF1">
    <property type="entry name" value="CONSERVED GLYCINE-RICH PROTEIN (AFU_ORTHOLOGUE AFUA_7G02440)"/>
    <property type="match status" value="1"/>
</dbReference>
<reference evidence="5" key="1">
    <citation type="journal article" date="2021" name="IMA Fungus">
        <title>Genomic characterization of three marine fungi, including Emericellopsis atlantica sp. nov. with signatures of a generalist lifestyle and marine biomass degradation.</title>
        <authorList>
            <person name="Hagestad O.C."/>
            <person name="Hou L."/>
            <person name="Andersen J.H."/>
            <person name="Hansen E.H."/>
            <person name="Altermark B."/>
            <person name="Li C."/>
            <person name="Kuhnert E."/>
            <person name="Cox R.J."/>
            <person name="Crous P.W."/>
            <person name="Spatafora J.W."/>
            <person name="Lail K."/>
            <person name="Amirebrahimi M."/>
            <person name="Lipzen A."/>
            <person name="Pangilinan J."/>
            <person name="Andreopoulos W."/>
            <person name="Hayes R.D."/>
            <person name="Ng V."/>
            <person name="Grigoriev I.V."/>
            <person name="Jackson S.A."/>
            <person name="Sutton T.D.S."/>
            <person name="Dobson A.D.W."/>
            <person name="Rama T."/>
        </authorList>
    </citation>
    <scope>NUCLEOTIDE SEQUENCE</scope>
    <source>
        <strain evidence="5">TRa018bII</strain>
    </source>
</reference>
<evidence type="ECO:0000256" key="1">
    <source>
        <dbReference type="SAM" id="MobiDB-lite"/>
    </source>
</evidence>
<keyword evidence="2" id="KW-0472">Membrane</keyword>
<dbReference type="Pfam" id="PF24866">
    <property type="entry name" value="DUF7732"/>
    <property type="match status" value="2"/>
</dbReference>
<dbReference type="PANTHER" id="PTHR42091">
    <property type="entry name" value="CONSERVED GLYCINE-RICH PROTEIN (AFU_ORTHOLOGUE AFUA_7G02440)"/>
    <property type="match status" value="1"/>
</dbReference>
<feature type="transmembrane region" description="Helical" evidence="2">
    <location>
        <begin position="321"/>
        <end position="343"/>
    </location>
</feature>
<evidence type="ECO:0000256" key="2">
    <source>
        <dbReference type="SAM" id="Phobius"/>
    </source>
</evidence>
<dbReference type="Proteomes" id="UP000824998">
    <property type="component" value="Unassembled WGS sequence"/>
</dbReference>
<feature type="compositionally biased region" description="Low complexity" evidence="1">
    <location>
        <begin position="89"/>
        <end position="104"/>
    </location>
</feature>
<protein>
    <recommendedName>
        <fullName evidence="4">DUF7732 domain-containing protein</fullName>
    </recommendedName>
</protein>
<evidence type="ECO:0000313" key="6">
    <source>
        <dbReference type="Proteomes" id="UP000824998"/>
    </source>
</evidence>
<name>A0A9P7Y9W8_9HELO</name>
<comment type="caution">
    <text evidence="5">The sequence shown here is derived from an EMBL/GenBank/DDBJ whole genome shotgun (WGS) entry which is preliminary data.</text>
</comment>
<evidence type="ECO:0000313" key="5">
    <source>
        <dbReference type="EMBL" id="KAG9229567.1"/>
    </source>
</evidence>
<keyword evidence="3" id="KW-0732">Signal</keyword>
<feature type="compositionally biased region" description="Low complexity" evidence="1">
    <location>
        <begin position="306"/>
        <end position="317"/>
    </location>
</feature>
<organism evidence="5 6">
    <name type="scientific">Amylocarpus encephaloides</name>
    <dbReference type="NCBI Taxonomy" id="45428"/>
    <lineage>
        <taxon>Eukaryota</taxon>
        <taxon>Fungi</taxon>
        <taxon>Dikarya</taxon>
        <taxon>Ascomycota</taxon>
        <taxon>Pezizomycotina</taxon>
        <taxon>Leotiomycetes</taxon>
        <taxon>Helotiales</taxon>
        <taxon>Helotiales incertae sedis</taxon>
        <taxon>Amylocarpus</taxon>
    </lineage>
</organism>
<sequence length="344" mass="34101">MKWLQTVAALLLVANVSALAHPQPIPDPDDVSVYEREQFDERSSEDLFAEYSELYKRKGGGGGGGKGGGGGSSSSGSSSSGSGGGRGGSSSSSSSSGSRGSSSSNLGGATRSGSGAPKAFGGGKYYGGGASTPYTAGGKSPAGKIAPLAIGVGVGAAVGVGAGALALHSYPGYWPYGLYSYPYYHPYGYYNRTARRNRTATSTSSSATATPTVAGRGTLALLGRQDDGTTGANESKPVVCVCAAYSVCGCDDQGDYSFLDPIIGDGTWATLNHTLVDVADVNGTSSIILNGTLPNGTTASGGTEDATSAASSPTPSPTSSVAGFLGTSGYFVLAVIVGCAVFMV</sequence>
<feature type="compositionally biased region" description="Gly residues" evidence="1">
    <location>
        <begin position="60"/>
        <end position="73"/>
    </location>
</feature>
<dbReference type="InterPro" id="IPR056634">
    <property type="entry name" value="DUF7732"/>
</dbReference>
<dbReference type="EMBL" id="MU251753">
    <property type="protein sequence ID" value="KAG9229567.1"/>
    <property type="molecule type" value="Genomic_DNA"/>
</dbReference>
<feature type="region of interest" description="Disordered" evidence="1">
    <location>
        <begin position="21"/>
        <end position="115"/>
    </location>
</feature>
<evidence type="ECO:0000256" key="3">
    <source>
        <dbReference type="SAM" id="SignalP"/>
    </source>
</evidence>
<feature type="domain" description="DUF7732" evidence="4">
    <location>
        <begin position="125"/>
        <end position="200"/>
    </location>
</feature>
<proteinExistence type="predicted"/>
<dbReference type="OrthoDB" id="5425547at2759"/>
<gene>
    <name evidence="5" type="ORF">BJ875DRAFT_445835</name>
</gene>
<keyword evidence="2" id="KW-1133">Transmembrane helix</keyword>
<feature type="domain" description="DUF7732" evidence="4">
    <location>
        <begin position="228"/>
        <end position="297"/>
    </location>
</feature>
<accession>A0A9P7Y9W8</accession>
<evidence type="ECO:0000259" key="4">
    <source>
        <dbReference type="Pfam" id="PF24866"/>
    </source>
</evidence>
<keyword evidence="2" id="KW-0812">Transmembrane</keyword>